<dbReference type="InterPro" id="IPR008316">
    <property type="entry name" value="UCP029876"/>
</dbReference>
<evidence type="ECO:0000313" key="2">
    <source>
        <dbReference type="Proteomes" id="UP000237934"/>
    </source>
</evidence>
<accession>A0A2S7RQ62</accession>
<dbReference type="Proteomes" id="UP000237934">
    <property type="component" value="Unassembled WGS sequence"/>
</dbReference>
<organism evidence="1 2">
    <name type="scientific">Enterococcus mundtii</name>
    <dbReference type="NCBI Taxonomy" id="53346"/>
    <lineage>
        <taxon>Bacteria</taxon>
        <taxon>Bacillati</taxon>
        <taxon>Bacillota</taxon>
        <taxon>Bacilli</taxon>
        <taxon>Lactobacillales</taxon>
        <taxon>Enterococcaceae</taxon>
        <taxon>Enterococcus</taxon>
    </lineage>
</organism>
<dbReference type="RefSeq" id="WP_104872478.1">
    <property type="nucleotide sequence ID" value="NZ_PUAP01000041.1"/>
</dbReference>
<gene>
    <name evidence="1" type="ORF">CUS89_13320</name>
</gene>
<name>A0A2S7RQ62_ENTMU</name>
<dbReference type="AlphaFoldDB" id="A0A2S7RQ62"/>
<dbReference type="Pfam" id="PF06304">
    <property type="entry name" value="DUF1048"/>
    <property type="match status" value="1"/>
</dbReference>
<dbReference type="SUPFAM" id="SSF158560">
    <property type="entry name" value="BH3980-like"/>
    <property type="match status" value="1"/>
</dbReference>
<protein>
    <recommendedName>
        <fullName evidence="3">DUF1048 domain-containing protein</fullName>
    </recommendedName>
</protein>
<evidence type="ECO:0000313" key="1">
    <source>
        <dbReference type="EMBL" id="PQF21737.1"/>
    </source>
</evidence>
<evidence type="ECO:0008006" key="3">
    <source>
        <dbReference type="Google" id="ProtNLM"/>
    </source>
</evidence>
<reference evidence="1 2" key="1">
    <citation type="journal article" date="2018" name="Pathog. Dis.">
        <title>Whole-genome sequencing based characterization of antimicrobial resistance in Enterococcus.</title>
        <authorList>
            <person name="Tyson G."/>
        </authorList>
    </citation>
    <scope>NUCLEOTIDE SEQUENCE [LARGE SCALE GENOMIC DNA]</scope>
    <source>
        <strain evidence="1 2">CVM N55263</strain>
    </source>
</reference>
<sequence>MNFMDRITGNDMKRAMQRMQEQVEQLPKEYQEAWLQIHTHIWSYADITGRNLIPVLENIVELLEVTAADQSSVQEVFGEDYKGFVQALIGGEDSKLYRDKWRRQLNENVEKKLANL</sequence>
<dbReference type="Gene3D" id="1.10.1900.10">
    <property type="entry name" value="c-terminal domain of poly(a) binding protein"/>
    <property type="match status" value="1"/>
</dbReference>
<comment type="caution">
    <text evidence="1">The sequence shown here is derived from an EMBL/GenBank/DDBJ whole genome shotgun (WGS) entry which is preliminary data.</text>
</comment>
<proteinExistence type="predicted"/>
<dbReference type="EMBL" id="PUAP01000041">
    <property type="protein sequence ID" value="PQF21737.1"/>
    <property type="molecule type" value="Genomic_DNA"/>
</dbReference>